<comment type="subcellular location">
    <subcellularLocation>
        <location evidence="2">Chromosome</location>
    </subcellularLocation>
    <subcellularLocation>
        <location evidence="1">Nucleus</location>
    </subcellularLocation>
</comment>
<evidence type="ECO:0000259" key="10">
    <source>
        <dbReference type="PROSITE" id="PS50868"/>
    </source>
</evidence>
<dbReference type="Gene3D" id="2.170.270.10">
    <property type="entry name" value="SET domain"/>
    <property type="match status" value="1"/>
</dbReference>
<dbReference type="GO" id="GO:0042054">
    <property type="term" value="F:histone methyltransferase activity"/>
    <property type="evidence" value="ECO:0007669"/>
    <property type="project" value="InterPro"/>
</dbReference>
<keyword evidence="6" id="KW-0949">S-adenosyl-L-methionine</keyword>
<evidence type="ECO:0000256" key="4">
    <source>
        <dbReference type="ARBA" id="ARBA00022603"/>
    </source>
</evidence>
<evidence type="ECO:0000313" key="12">
    <source>
        <dbReference type="EMBL" id="KAK9794029.1"/>
    </source>
</evidence>
<dbReference type="AlphaFoldDB" id="A0AAW1NVU0"/>
<dbReference type="SMART" id="SM00570">
    <property type="entry name" value="AWS"/>
    <property type="match status" value="1"/>
</dbReference>
<protein>
    <submittedName>
        <fullName evidence="12">Uncharacterized protein</fullName>
    </submittedName>
</protein>
<organism evidence="12 13">
    <name type="scientific">Symbiochloris irregularis</name>
    <dbReference type="NCBI Taxonomy" id="706552"/>
    <lineage>
        <taxon>Eukaryota</taxon>
        <taxon>Viridiplantae</taxon>
        <taxon>Chlorophyta</taxon>
        <taxon>core chlorophytes</taxon>
        <taxon>Trebouxiophyceae</taxon>
        <taxon>Trebouxiales</taxon>
        <taxon>Trebouxiaceae</taxon>
        <taxon>Symbiochloris</taxon>
    </lineage>
</organism>
<dbReference type="Proteomes" id="UP001465755">
    <property type="component" value="Unassembled WGS sequence"/>
</dbReference>
<keyword evidence="13" id="KW-1185">Reference proteome</keyword>
<dbReference type="GO" id="GO:0005694">
    <property type="term" value="C:chromosome"/>
    <property type="evidence" value="ECO:0007669"/>
    <property type="project" value="UniProtKB-SubCell"/>
</dbReference>
<evidence type="ECO:0000256" key="7">
    <source>
        <dbReference type="ARBA" id="ARBA00023242"/>
    </source>
</evidence>
<dbReference type="SMART" id="SM00317">
    <property type="entry name" value="SET"/>
    <property type="match status" value="1"/>
</dbReference>
<dbReference type="GO" id="GO:0005634">
    <property type="term" value="C:nucleus"/>
    <property type="evidence" value="ECO:0007669"/>
    <property type="project" value="UniProtKB-SubCell"/>
</dbReference>
<feature type="domain" description="SET" evidence="9">
    <location>
        <begin position="98"/>
        <end position="215"/>
    </location>
</feature>
<name>A0AAW1NVU0_9CHLO</name>
<keyword evidence="7" id="KW-0539">Nucleus</keyword>
<gene>
    <name evidence="12" type="ORF">WJX73_005959</name>
</gene>
<dbReference type="PANTHER" id="PTHR22884">
    <property type="entry name" value="SET DOMAIN PROTEINS"/>
    <property type="match status" value="1"/>
</dbReference>
<keyword evidence="4" id="KW-0489">Methyltransferase</keyword>
<reference evidence="12 13" key="1">
    <citation type="journal article" date="2024" name="Nat. Commun.">
        <title>Phylogenomics reveals the evolutionary origins of lichenization in chlorophyte algae.</title>
        <authorList>
            <person name="Puginier C."/>
            <person name="Libourel C."/>
            <person name="Otte J."/>
            <person name="Skaloud P."/>
            <person name="Haon M."/>
            <person name="Grisel S."/>
            <person name="Petersen M."/>
            <person name="Berrin J.G."/>
            <person name="Delaux P.M."/>
            <person name="Dal Grande F."/>
            <person name="Keller J."/>
        </authorList>
    </citation>
    <scope>NUCLEOTIDE SEQUENCE [LARGE SCALE GENOMIC DNA]</scope>
    <source>
        <strain evidence="12 13">SAG 2036</strain>
    </source>
</reference>
<evidence type="ECO:0000256" key="8">
    <source>
        <dbReference type="SAM" id="MobiDB-lite"/>
    </source>
</evidence>
<comment type="caution">
    <text evidence="12">The sequence shown here is derived from an EMBL/GenBank/DDBJ whole genome shotgun (WGS) entry which is preliminary data.</text>
</comment>
<dbReference type="PROSITE" id="PS51215">
    <property type="entry name" value="AWS"/>
    <property type="match status" value="1"/>
</dbReference>
<dbReference type="Pfam" id="PF00856">
    <property type="entry name" value="SET"/>
    <property type="match status" value="1"/>
</dbReference>
<evidence type="ECO:0000256" key="1">
    <source>
        <dbReference type="ARBA" id="ARBA00004123"/>
    </source>
</evidence>
<feature type="region of interest" description="Disordered" evidence="8">
    <location>
        <begin position="244"/>
        <end position="271"/>
    </location>
</feature>
<feature type="region of interest" description="Disordered" evidence="8">
    <location>
        <begin position="306"/>
        <end position="363"/>
    </location>
</feature>
<evidence type="ECO:0000259" key="11">
    <source>
        <dbReference type="PROSITE" id="PS51215"/>
    </source>
</evidence>
<dbReference type="GO" id="GO:0032259">
    <property type="term" value="P:methylation"/>
    <property type="evidence" value="ECO:0007669"/>
    <property type="project" value="UniProtKB-KW"/>
</dbReference>
<evidence type="ECO:0000259" key="9">
    <source>
        <dbReference type="PROSITE" id="PS50280"/>
    </source>
</evidence>
<dbReference type="InterPro" id="IPR003616">
    <property type="entry name" value="Post-SET_dom"/>
</dbReference>
<evidence type="ECO:0000256" key="2">
    <source>
        <dbReference type="ARBA" id="ARBA00004286"/>
    </source>
</evidence>
<dbReference type="EMBL" id="JALJOQ010000144">
    <property type="protein sequence ID" value="KAK9794029.1"/>
    <property type="molecule type" value="Genomic_DNA"/>
</dbReference>
<evidence type="ECO:0000256" key="5">
    <source>
        <dbReference type="ARBA" id="ARBA00022679"/>
    </source>
</evidence>
<dbReference type="InterPro" id="IPR050777">
    <property type="entry name" value="SET2_Histone-Lys_MeTrsfase"/>
</dbReference>
<dbReference type="Pfam" id="PF17907">
    <property type="entry name" value="AWS"/>
    <property type="match status" value="1"/>
</dbReference>
<feature type="domain" description="Post-SET" evidence="10">
    <location>
        <begin position="222"/>
        <end position="238"/>
    </location>
</feature>
<dbReference type="InterPro" id="IPR006560">
    <property type="entry name" value="AWS_dom"/>
</dbReference>
<dbReference type="PROSITE" id="PS50868">
    <property type="entry name" value="POST_SET"/>
    <property type="match status" value="1"/>
</dbReference>
<accession>A0AAW1NVU0</accession>
<sequence>MNGAKRRTSTEHQPIARNVICTHPVSAERPVSARCLGSAKRPYRENSALKCSCIPVSEGGEGCGDRCLNRILYIECIPEVCPCGHACTNRRLQQRQYAKTRVCPCGDKGKGLVALQDIQEGDLVIEYVGEVIGRAEGQSRAERYSKAGRQHVYVMKLSAEVLIDATERGGDARFVNHSCAPNCEAERWQVGHEERIAVVAAQDIKAGQEITYDYRLSDCTAQSVRCCCGAEKCRGWLSAPTMADLAQDDPSSPDPLHHASDCEEGGASEGDREQWVFDQEAYAPDIEGWRGHRHRPHWPDVDMGFNISDDDYASSDSDAPPHRQPSQRQRYSAPTFLPSRGKPQHSVGPAVQPAPPCSTDSGSTLYSHLRRASESGPPAVLLLDIPGSTSASESQPYQMAPWSRWDAAEARVQRSNE</sequence>
<evidence type="ECO:0000313" key="13">
    <source>
        <dbReference type="Proteomes" id="UP001465755"/>
    </source>
</evidence>
<dbReference type="SUPFAM" id="SSF82199">
    <property type="entry name" value="SET domain"/>
    <property type="match status" value="1"/>
</dbReference>
<keyword evidence="3" id="KW-0158">Chromosome</keyword>
<dbReference type="PROSITE" id="PS50280">
    <property type="entry name" value="SET"/>
    <property type="match status" value="1"/>
</dbReference>
<feature type="region of interest" description="Disordered" evidence="8">
    <location>
        <begin position="380"/>
        <end position="400"/>
    </location>
</feature>
<proteinExistence type="predicted"/>
<keyword evidence="5" id="KW-0808">Transferase</keyword>
<evidence type="ECO:0000256" key="6">
    <source>
        <dbReference type="ARBA" id="ARBA00022691"/>
    </source>
</evidence>
<dbReference type="InterPro" id="IPR001214">
    <property type="entry name" value="SET_dom"/>
</dbReference>
<feature type="domain" description="AWS" evidence="11">
    <location>
        <begin position="46"/>
        <end position="96"/>
    </location>
</feature>
<dbReference type="InterPro" id="IPR046341">
    <property type="entry name" value="SET_dom_sf"/>
</dbReference>
<feature type="compositionally biased region" description="Polar residues" evidence="8">
    <location>
        <begin position="387"/>
        <end position="397"/>
    </location>
</feature>
<evidence type="ECO:0000256" key="3">
    <source>
        <dbReference type="ARBA" id="ARBA00022454"/>
    </source>
</evidence>